<evidence type="ECO:0000313" key="2">
    <source>
        <dbReference type="EMBL" id="GAA0139416.1"/>
    </source>
</evidence>
<feature type="compositionally biased region" description="Basic and acidic residues" evidence="1">
    <location>
        <begin position="14"/>
        <end position="25"/>
    </location>
</feature>
<protein>
    <submittedName>
        <fullName evidence="2">Uncharacterized protein</fullName>
    </submittedName>
</protein>
<evidence type="ECO:0000256" key="1">
    <source>
        <dbReference type="SAM" id="MobiDB-lite"/>
    </source>
</evidence>
<dbReference type="AlphaFoldDB" id="A0AAV3NLN9"/>
<feature type="region of interest" description="Disordered" evidence="1">
    <location>
        <begin position="1"/>
        <end position="112"/>
    </location>
</feature>
<name>A0AAV3NLN9_LITER</name>
<dbReference type="Proteomes" id="UP001454036">
    <property type="component" value="Unassembled WGS sequence"/>
</dbReference>
<evidence type="ECO:0000313" key="3">
    <source>
        <dbReference type="Proteomes" id="UP001454036"/>
    </source>
</evidence>
<gene>
    <name evidence="2" type="ORF">LIER_35083</name>
</gene>
<keyword evidence="3" id="KW-1185">Reference proteome</keyword>
<accession>A0AAV3NLN9</accession>
<comment type="caution">
    <text evidence="2">The sequence shown here is derived from an EMBL/GenBank/DDBJ whole genome shotgun (WGS) entry which is preliminary data.</text>
</comment>
<proteinExistence type="predicted"/>
<sequence>MYGNPRSDVDDRDADVRGDRSRDEIHVEEDDIGEPIAPIVGEKVRDSSSVDAADLSEHPAAPSAADSIGKTVGPNSMSVNIGDVGSGIDNREKRSVNVSSADDNVTNAGKQPSVENLDEVVVPSVKNIVDKLKEKVDKDKPIVIDTDNVTPSVGALI</sequence>
<organism evidence="2 3">
    <name type="scientific">Lithospermum erythrorhizon</name>
    <name type="common">Purple gromwell</name>
    <name type="synonym">Lithospermum officinale var. erythrorhizon</name>
    <dbReference type="NCBI Taxonomy" id="34254"/>
    <lineage>
        <taxon>Eukaryota</taxon>
        <taxon>Viridiplantae</taxon>
        <taxon>Streptophyta</taxon>
        <taxon>Embryophyta</taxon>
        <taxon>Tracheophyta</taxon>
        <taxon>Spermatophyta</taxon>
        <taxon>Magnoliopsida</taxon>
        <taxon>eudicotyledons</taxon>
        <taxon>Gunneridae</taxon>
        <taxon>Pentapetalae</taxon>
        <taxon>asterids</taxon>
        <taxon>lamiids</taxon>
        <taxon>Boraginales</taxon>
        <taxon>Boraginaceae</taxon>
        <taxon>Boraginoideae</taxon>
        <taxon>Lithospermeae</taxon>
        <taxon>Lithospermum</taxon>
    </lineage>
</organism>
<reference evidence="2 3" key="1">
    <citation type="submission" date="2024-01" db="EMBL/GenBank/DDBJ databases">
        <title>The complete chloroplast genome sequence of Lithospermum erythrorhizon: insights into the phylogenetic relationship among Boraginaceae species and the maternal lineages of purple gromwells.</title>
        <authorList>
            <person name="Okada T."/>
            <person name="Watanabe K."/>
        </authorList>
    </citation>
    <scope>NUCLEOTIDE SEQUENCE [LARGE SCALE GENOMIC DNA]</scope>
</reference>
<feature type="compositionally biased region" description="Polar residues" evidence="1">
    <location>
        <begin position="96"/>
        <end position="112"/>
    </location>
</feature>
<dbReference type="EMBL" id="BAABME010015106">
    <property type="protein sequence ID" value="GAA0139416.1"/>
    <property type="molecule type" value="Genomic_DNA"/>
</dbReference>